<feature type="transmembrane region" description="Helical" evidence="2">
    <location>
        <begin position="945"/>
        <end position="965"/>
    </location>
</feature>
<feature type="transmembrane region" description="Helical" evidence="2">
    <location>
        <begin position="760"/>
        <end position="779"/>
    </location>
</feature>
<feature type="region of interest" description="Disordered" evidence="1">
    <location>
        <begin position="607"/>
        <end position="647"/>
    </location>
</feature>
<feature type="transmembrane region" description="Helical" evidence="2">
    <location>
        <begin position="6"/>
        <end position="26"/>
    </location>
</feature>
<evidence type="ECO:0008006" key="5">
    <source>
        <dbReference type="Google" id="ProtNLM"/>
    </source>
</evidence>
<feature type="transmembrane region" description="Helical" evidence="2">
    <location>
        <begin position="646"/>
        <end position="663"/>
    </location>
</feature>
<keyword evidence="4" id="KW-1185">Reference proteome</keyword>
<sequence>MHVPMAAVMRVFLLMALAATMVLALWTTRGSLRASRGSLRLRPRPLITKSVVDEPILCMGRTPGARHQRQRVALPSLLGLTVVPLLPLLIVTALLQMDGVRIDINNIMDQAHRDMRTTVVGLLQPQIARLDNHSSEIRQLQERTAAFEAQQGALRADMDEVQRSLAQARAAESGAVDLARLASYDRPPDPSVFRIGCAQATADSEVKNGIAQWIREAGITDDQFAIHGQSPGKVFYLHLLGGAPGVARAIKLAQHLQLPGGTRRRFTAAAVSGATDAMYINPDKGEPFWRDLFSRGMLELESPLPTRYSRDTEALSTIDRIFIFLSTRVVTDCDATLDVVHEVPRLSDWALSDRAIARMKLAPKRPPPQDMCSIPPGIFKFCIDAAHLDQLETGPKWARLKELMHLAAAITRDEMQKGLLPHAGTGAAELTCMALRAIARTVWRQDVRLAHRLRGSSPLAEKYLQIGPDNLVYLAHPSEYREPAMRTNQGRFDEMAQQAARSAARRPRHGQGDDHPAGPADEVRLRQTSTRQALAWNPARRRLILHGLKHMQGGNIEVERNATAMAGLIKQHWGPIFAEATRSQMVSVSFHIYHKLRSALQPLSAATAAQGSGTPSFGFSGPPAAGESRPASLQALGEPPGHPGGAAAPVAAAVAVGLLASAARRRRAPRGRRSSAVPRQTAEEASSTAGARARRLRVAGAIGRVVRAARASLPHAAHRVREAVRRRAGATTPQAPQEAVSDDNDDYEELYAYSSRLVKIFAAVTFVPFLFCLKNFFFYSKKLSDFNLEYGPHLATSTLKATSMIQFVMIALTLAWRCKYRDSKMDRLFAWLFVPEGICHILLHYLNHIDSWVGNFAFGYAFSAGIALPGFLSLIAWCPKNKMIPWLYMMLYVVTQIPICHGLTFMEGPAKMRLNYANLNTATITGPFFYGMLKRWSDIPKLPVFLACATITYQVTMGIIGPINSGAALKLYDPSVVLQHGIVDIGFGISYAASIYYGLFRPGVEWNAKR</sequence>
<feature type="compositionally biased region" description="Basic residues" evidence="1">
    <location>
        <begin position="664"/>
        <end position="673"/>
    </location>
</feature>
<gene>
    <name evidence="3" type="ORF">PCOR1329_LOCUS36096</name>
</gene>
<dbReference type="EMBL" id="CAUYUJ010014396">
    <property type="protein sequence ID" value="CAK0840734.1"/>
    <property type="molecule type" value="Genomic_DNA"/>
</dbReference>
<feature type="transmembrane region" description="Helical" evidence="2">
    <location>
        <begin position="828"/>
        <end position="846"/>
    </location>
</feature>
<feature type="transmembrane region" description="Helical" evidence="2">
    <location>
        <begin position="977"/>
        <end position="1000"/>
    </location>
</feature>
<keyword evidence="2" id="KW-0472">Membrane</keyword>
<accession>A0ABN9T6N4</accession>
<comment type="caution">
    <text evidence="3">The sequence shown here is derived from an EMBL/GenBank/DDBJ whole genome shotgun (WGS) entry which is preliminary data.</text>
</comment>
<dbReference type="Proteomes" id="UP001189429">
    <property type="component" value="Unassembled WGS sequence"/>
</dbReference>
<evidence type="ECO:0000256" key="1">
    <source>
        <dbReference type="SAM" id="MobiDB-lite"/>
    </source>
</evidence>
<feature type="transmembrane region" description="Helical" evidence="2">
    <location>
        <begin position="799"/>
        <end position="816"/>
    </location>
</feature>
<proteinExistence type="predicted"/>
<feature type="transmembrane region" description="Helical" evidence="2">
    <location>
        <begin position="72"/>
        <end position="95"/>
    </location>
</feature>
<feature type="transmembrane region" description="Helical" evidence="2">
    <location>
        <begin position="885"/>
        <end position="904"/>
    </location>
</feature>
<reference evidence="3" key="1">
    <citation type="submission" date="2023-10" db="EMBL/GenBank/DDBJ databases">
        <authorList>
            <person name="Chen Y."/>
            <person name="Shah S."/>
            <person name="Dougan E. K."/>
            <person name="Thang M."/>
            <person name="Chan C."/>
        </authorList>
    </citation>
    <scope>NUCLEOTIDE SEQUENCE [LARGE SCALE GENOMIC DNA]</scope>
</reference>
<protein>
    <recommendedName>
        <fullName evidence="5">Glycerophosphocholine acyltransferase 1</fullName>
    </recommendedName>
</protein>
<feature type="compositionally biased region" description="Basic and acidic residues" evidence="1">
    <location>
        <begin position="510"/>
        <end position="522"/>
    </location>
</feature>
<feature type="transmembrane region" description="Helical" evidence="2">
    <location>
        <begin position="858"/>
        <end position="878"/>
    </location>
</feature>
<feature type="region of interest" description="Disordered" evidence="1">
    <location>
        <begin position="494"/>
        <end position="522"/>
    </location>
</feature>
<feature type="transmembrane region" description="Helical" evidence="2">
    <location>
        <begin position="916"/>
        <end position="933"/>
    </location>
</feature>
<keyword evidence="2" id="KW-0812">Transmembrane</keyword>
<keyword evidence="2" id="KW-1133">Transmembrane helix</keyword>
<organism evidence="3 4">
    <name type="scientific">Prorocentrum cordatum</name>
    <dbReference type="NCBI Taxonomy" id="2364126"/>
    <lineage>
        <taxon>Eukaryota</taxon>
        <taxon>Sar</taxon>
        <taxon>Alveolata</taxon>
        <taxon>Dinophyceae</taxon>
        <taxon>Prorocentrales</taxon>
        <taxon>Prorocentraceae</taxon>
        <taxon>Prorocentrum</taxon>
    </lineage>
</organism>
<name>A0ABN9T6N4_9DINO</name>
<evidence type="ECO:0000313" key="3">
    <source>
        <dbReference type="EMBL" id="CAK0840734.1"/>
    </source>
</evidence>
<evidence type="ECO:0000256" key="2">
    <source>
        <dbReference type="SAM" id="Phobius"/>
    </source>
</evidence>
<feature type="compositionally biased region" description="Low complexity" evidence="1">
    <location>
        <begin position="611"/>
        <end position="623"/>
    </location>
</feature>
<feature type="region of interest" description="Disordered" evidence="1">
    <location>
        <begin position="664"/>
        <end position="691"/>
    </location>
</feature>
<evidence type="ECO:0000313" key="4">
    <source>
        <dbReference type="Proteomes" id="UP001189429"/>
    </source>
</evidence>